<sequence>MMSAHPPPKPTFEDDDDVPDPDEDDLDDLDDMLDEFSAANLSNAPGSIPSIPSVVPPRSTANAGSLTPPKPESSQFSPDDDISEEEFAKQLQESMANLLGGMGADSKEMQAQFEDIFKQISTEAAATAAATTDTASPATAPAPKIPSRPSTARSDNASDFQETIRKTIERMQTSGDQATAAAAANGSDDFLTEMLKQMGGGSGGAGIPGLDGGGEEDFSKMLMGMMEQLTNKDILYEPMKELNDRFPAWMAENQDKISAEDTQRYQTQQKLVKEIVAKFDDPKFSDDNAADRQYIVERMQKMQDAGSPPPDLVGDMPSAQDALGAPDDEACNPQ</sequence>
<evidence type="ECO:0000256" key="1">
    <source>
        <dbReference type="SAM" id="MobiDB-lite"/>
    </source>
</evidence>
<dbReference type="InterPro" id="IPR006708">
    <property type="entry name" value="Pex19"/>
</dbReference>
<dbReference type="PANTHER" id="PTHR12774:SF2">
    <property type="entry name" value="PEROXISOMAL BIOGENESIS FACTOR 19"/>
    <property type="match status" value="1"/>
</dbReference>
<organism evidence="2 3">
    <name type="scientific">Ceratocystis fimbriata CBS 114723</name>
    <dbReference type="NCBI Taxonomy" id="1035309"/>
    <lineage>
        <taxon>Eukaryota</taxon>
        <taxon>Fungi</taxon>
        <taxon>Dikarya</taxon>
        <taxon>Ascomycota</taxon>
        <taxon>Pezizomycotina</taxon>
        <taxon>Sordariomycetes</taxon>
        <taxon>Hypocreomycetidae</taxon>
        <taxon>Microascales</taxon>
        <taxon>Ceratocystidaceae</taxon>
        <taxon>Ceratocystis</taxon>
    </lineage>
</organism>
<reference evidence="2 3" key="2">
    <citation type="journal article" date="2013" name="IMA Fungus">
        <title>IMA Genome-F 1: Ceratocystis fimbriata: Draft nuclear genome sequence for the plant pathogen, Ceratocystis fimbriata.</title>
        <authorList>
            <person name="Wilken P.M."/>
            <person name="Steenkamp E.T."/>
            <person name="Wingfield M.J."/>
            <person name="de Beer Z.W."/>
            <person name="Wingfield B.D."/>
        </authorList>
    </citation>
    <scope>NUCLEOTIDE SEQUENCE [LARGE SCALE GENOMIC DNA]</scope>
    <source>
        <strain evidence="2 3">CBS 114723</strain>
    </source>
</reference>
<name>A0A2C5XC32_9PEZI</name>
<evidence type="ECO:0000313" key="2">
    <source>
        <dbReference type="EMBL" id="PHH54464.1"/>
    </source>
</evidence>
<feature type="compositionally biased region" description="Polar residues" evidence="1">
    <location>
        <begin position="148"/>
        <end position="161"/>
    </location>
</feature>
<comment type="caution">
    <text evidence="2">The sequence shown here is derived from an EMBL/GenBank/DDBJ whole genome shotgun (WGS) entry which is preliminary data.</text>
</comment>
<feature type="region of interest" description="Disordered" evidence="1">
    <location>
        <begin position="297"/>
        <end position="334"/>
    </location>
</feature>
<proteinExistence type="predicted"/>
<protein>
    <submittedName>
        <fullName evidence="2">Peroxisome biogenesis protein 19-1</fullName>
    </submittedName>
</protein>
<dbReference type="STRING" id="1035309.A0A2C5XC32"/>
<dbReference type="OrthoDB" id="21292at2759"/>
<feature type="compositionally biased region" description="Pro residues" evidence="1">
    <location>
        <begin position="1"/>
        <end position="10"/>
    </location>
</feature>
<dbReference type="InterPro" id="IPR038322">
    <property type="entry name" value="Pex19_C_sf"/>
</dbReference>
<dbReference type="GO" id="GO:0033328">
    <property type="term" value="F:peroxisome membrane targeting sequence binding"/>
    <property type="evidence" value="ECO:0007669"/>
    <property type="project" value="TreeGrafter"/>
</dbReference>
<dbReference type="EMBL" id="APWK03000026">
    <property type="protein sequence ID" value="PHH54464.1"/>
    <property type="molecule type" value="Genomic_DNA"/>
</dbReference>
<gene>
    <name evidence="2" type="primary">PEX19-1</name>
    <name evidence="2" type="ORF">CFIMG_003034RA</name>
</gene>
<feature type="compositionally biased region" description="Low complexity" evidence="1">
    <location>
        <begin position="47"/>
        <end position="59"/>
    </location>
</feature>
<dbReference type="Gene3D" id="1.20.120.900">
    <property type="entry name" value="Pex19, mPTS binding domain"/>
    <property type="match status" value="1"/>
</dbReference>
<dbReference type="GO" id="GO:0045046">
    <property type="term" value="P:protein import into peroxisome membrane"/>
    <property type="evidence" value="ECO:0007669"/>
    <property type="project" value="TreeGrafter"/>
</dbReference>
<dbReference type="AlphaFoldDB" id="A0A2C5XC32"/>
<reference evidence="2 3" key="1">
    <citation type="journal article" date="2013" name="Fungal Biol.">
        <title>Analysis of microsatellite markers in the genome of the plant pathogen Ceratocystis fimbriata.</title>
        <authorList>
            <person name="Simpson M.C."/>
            <person name="Wilken P.M."/>
            <person name="Coetzee M.P."/>
            <person name="Wingfield M.J."/>
            <person name="Wingfield B.D."/>
        </authorList>
    </citation>
    <scope>NUCLEOTIDE SEQUENCE [LARGE SCALE GENOMIC DNA]</scope>
    <source>
        <strain evidence="2 3">CBS 114723</strain>
    </source>
</reference>
<feature type="compositionally biased region" description="Low complexity" evidence="1">
    <location>
        <begin position="124"/>
        <end position="142"/>
    </location>
</feature>
<feature type="compositionally biased region" description="Acidic residues" evidence="1">
    <location>
        <begin position="13"/>
        <end position="34"/>
    </location>
</feature>
<evidence type="ECO:0000313" key="3">
    <source>
        <dbReference type="Proteomes" id="UP000222788"/>
    </source>
</evidence>
<feature type="region of interest" description="Disordered" evidence="1">
    <location>
        <begin position="124"/>
        <end position="165"/>
    </location>
</feature>
<feature type="region of interest" description="Disordered" evidence="1">
    <location>
        <begin position="1"/>
        <end position="86"/>
    </location>
</feature>
<dbReference type="PANTHER" id="PTHR12774">
    <property type="entry name" value="PEROXISOMAL BIOGENESIS FACTOR 19"/>
    <property type="match status" value="1"/>
</dbReference>
<dbReference type="GO" id="GO:0005778">
    <property type="term" value="C:peroxisomal membrane"/>
    <property type="evidence" value="ECO:0007669"/>
    <property type="project" value="TreeGrafter"/>
</dbReference>
<accession>A0A2C5XC32</accession>
<dbReference type="Proteomes" id="UP000222788">
    <property type="component" value="Unassembled WGS sequence"/>
</dbReference>
<keyword evidence="3" id="KW-1185">Reference proteome</keyword>
<dbReference type="Pfam" id="PF04614">
    <property type="entry name" value="Pex19"/>
    <property type="match status" value="1"/>
</dbReference>